<dbReference type="PANTHER" id="PTHR43140:SF1">
    <property type="entry name" value="TYPE I RESTRICTION ENZYME ECOKI SPECIFICITY SUBUNIT"/>
    <property type="match status" value="1"/>
</dbReference>
<evidence type="ECO:0000313" key="4">
    <source>
        <dbReference type="EMBL" id="MBW8485961.1"/>
    </source>
</evidence>
<name>A0ABS7FZT2_9ACTN</name>
<gene>
    <name evidence="4" type="ORF">K1Y72_26535</name>
</gene>
<keyword evidence="5" id="KW-1185">Reference proteome</keyword>
<protein>
    <submittedName>
        <fullName evidence="4">Restriction endonuclease subunit S</fullName>
        <ecNumber evidence="4">3.1.21.-</ecNumber>
    </submittedName>
</protein>
<dbReference type="EC" id="3.1.21.-" evidence="4"/>
<keyword evidence="4" id="KW-0378">Hydrolase</keyword>
<feature type="compositionally biased region" description="Polar residues" evidence="3">
    <location>
        <begin position="441"/>
        <end position="451"/>
    </location>
</feature>
<comment type="caution">
    <text evidence="4">The sequence shown here is derived from an EMBL/GenBank/DDBJ whole genome shotgun (WGS) entry which is preliminary data.</text>
</comment>
<keyword evidence="4" id="KW-0255">Endonuclease</keyword>
<evidence type="ECO:0000313" key="5">
    <source>
        <dbReference type="Proteomes" id="UP000774570"/>
    </source>
</evidence>
<feature type="region of interest" description="Disordered" evidence="3">
    <location>
        <begin position="424"/>
        <end position="451"/>
    </location>
</feature>
<accession>A0ABS7FZT2</accession>
<dbReference type="SUPFAM" id="SSF116734">
    <property type="entry name" value="DNA methylase specificity domain"/>
    <property type="match status" value="2"/>
</dbReference>
<dbReference type="Proteomes" id="UP000774570">
    <property type="component" value="Unassembled WGS sequence"/>
</dbReference>
<dbReference type="EMBL" id="JAIBOA010000019">
    <property type="protein sequence ID" value="MBW8485961.1"/>
    <property type="molecule type" value="Genomic_DNA"/>
</dbReference>
<evidence type="ECO:0000256" key="1">
    <source>
        <dbReference type="ARBA" id="ARBA00022747"/>
    </source>
</evidence>
<proteinExistence type="predicted"/>
<dbReference type="Gene3D" id="3.90.220.20">
    <property type="entry name" value="DNA methylase specificity domains"/>
    <property type="match status" value="2"/>
</dbReference>
<dbReference type="PANTHER" id="PTHR43140">
    <property type="entry name" value="TYPE-1 RESTRICTION ENZYME ECOKI SPECIFICITY PROTEIN"/>
    <property type="match status" value="1"/>
</dbReference>
<reference evidence="4 5" key="1">
    <citation type="submission" date="2021-07" db="EMBL/GenBank/DDBJ databases">
        <title>Actinomadura sp. PM05-2 isolated from lichen.</title>
        <authorList>
            <person name="Somphong A."/>
            <person name="Phongsopitanun W."/>
            <person name="Tanasupawat S."/>
            <person name="Peongsungnone V."/>
        </authorList>
    </citation>
    <scope>NUCLEOTIDE SEQUENCE [LARGE SCALE GENOMIC DNA]</scope>
    <source>
        <strain evidence="4 5">PM05-2</strain>
    </source>
</reference>
<evidence type="ECO:0000256" key="2">
    <source>
        <dbReference type="ARBA" id="ARBA00023125"/>
    </source>
</evidence>
<dbReference type="GO" id="GO:0004519">
    <property type="term" value="F:endonuclease activity"/>
    <property type="evidence" value="ECO:0007669"/>
    <property type="project" value="UniProtKB-KW"/>
</dbReference>
<evidence type="ECO:0000256" key="3">
    <source>
        <dbReference type="SAM" id="MobiDB-lite"/>
    </source>
</evidence>
<organism evidence="4 5">
    <name type="scientific">Actinomadura parmotrematis</name>
    <dbReference type="NCBI Taxonomy" id="2864039"/>
    <lineage>
        <taxon>Bacteria</taxon>
        <taxon>Bacillati</taxon>
        <taxon>Actinomycetota</taxon>
        <taxon>Actinomycetes</taxon>
        <taxon>Streptosporangiales</taxon>
        <taxon>Thermomonosporaceae</taxon>
        <taxon>Actinomadura</taxon>
    </lineage>
</organism>
<keyword evidence="2" id="KW-0238">DNA-binding</keyword>
<dbReference type="InterPro" id="IPR051212">
    <property type="entry name" value="Type-I_RE_S_subunit"/>
</dbReference>
<dbReference type="InterPro" id="IPR044946">
    <property type="entry name" value="Restrct_endonuc_typeI_TRD_sf"/>
</dbReference>
<keyword evidence="1" id="KW-0680">Restriction system</keyword>
<dbReference type="CDD" id="cd17261">
    <property type="entry name" value="RMtype1_S_EcoKI-TRD2-CR2_like"/>
    <property type="match status" value="1"/>
</dbReference>
<sequence>MTDLPDGWAWAPLGDLLLRIEAGKSFRCEGRPARPEEWGIIKVSAMTWGKFQEQENKAVLADIEIDPANEIKPGDILLSRANTEAYVGAAVLVGECRPKLLLSDKSLRLVPSASVDHRWLVFLLSSPDIREEISRKATGTKDSMRNISQNSLKEIVVPVPPTVEQHRIVAALEDHLSLLDGAVDLLANTGDRIHILRRSALQELRYQALRDNPEMLPIGHIATTALGKMLDSKNNRGKSTPYLRNVNVRWGKVDLSNVDSVPMSEDQRVKFSLQKGDLLVCEGGEPGRCAIWPGHRDDISYQKALHRVRPGGKVSSEWLALMLEESIRNGRASHMFTGTTIKHLPQEKLRMLAVPVPSRSLQDEIIRKFTETARDIERFSGMLAALERRFLHMRRSLLTEAFAGRLVEQDPADEPASVLLERIQAERTAHGSARRGRRGTSKQAPQEETLV</sequence>
<dbReference type="RefSeq" id="WP_220169198.1">
    <property type="nucleotide sequence ID" value="NZ_JAIBOA010000019.1"/>
</dbReference>
<keyword evidence="4" id="KW-0540">Nuclease</keyword>
<dbReference type="GO" id="GO:0016787">
    <property type="term" value="F:hydrolase activity"/>
    <property type="evidence" value="ECO:0007669"/>
    <property type="project" value="UniProtKB-KW"/>
</dbReference>